<dbReference type="FunFam" id="1.10.340.30:FF:000001">
    <property type="entry name" value="Endonuclease III"/>
    <property type="match status" value="1"/>
</dbReference>
<evidence type="ECO:0000256" key="3">
    <source>
        <dbReference type="ARBA" id="ARBA00022723"/>
    </source>
</evidence>
<dbReference type="Gene3D" id="1.10.340.30">
    <property type="entry name" value="Hypothetical protein, domain 2"/>
    <property type="match status" value="1"/>
</dbReference>
<keyword evidence="13" id="KW-0255">Endonuclease</keyword>
<dbReference type="EMBL" id="SRMD01000084">
    <property type="protein sequence ID" value="TQW15148.1"/>
    <property type="molecule type" value="Genomic_DNA"/>
</dbReference>
<reference evidence="13 17" key="3">
    <citation type="submission" date="2019-09" db="EMBL/GenBank/DDBJ databases">
        <title>Investigation of probiotic properties of different lactic acid bacteria.</title>
        <authorList>
            <person name="Jaomanjaka F."/>
            <person name="Blanc P."/>
        </authorList>
    </citation>
    <scope>NUCLEOTIDE SEQUENCE [LARGE SCALE GENOMIC DNA]</scope>
    <source>
        <strain evidence="13 17">BIO6369</strain>
    </source>
</reference>
<dbReference type="OrthoDB" id="9800977at2"/>
<reference evidence="14 16" key="2">
    <citation type="submission" date="2019-04" db="EMBL/GenBank/DDBJ databases">
        <title>Lactobacillus gasseri 7171 assembly.</title>
        <authorList>
            <person name="Joris B.R."/>
            <person name="Giguere D."/>
        </authorList>
    </citation>
    <scope>NUCLEOTIDE SEQUENCE [LARGE SCALE GENOMIC DNA]</scope>
    <source>
        <strain evidence="14 16">7171</strain>
    </source>
</reference>
<dbReference type="GO" id="GO:0003677">
    <property type="term" value="F:DNA binding"/>
    <property type="evidence" value="ECO:0007669"/>
    <property type="project" value="UniProtKB-UniRule"/>
</dbReference>
<keyword evidence="8 10" id="KW-0234">DNA repair</keyword>
<dbReference type="GO" id="GO:0051539">
    <property type="term" value="F:4 iron, 4 sulfur cluster binding"/>
    <property type="evidence" value="ECO:0007669"/>
    <property type="project" value="UniProtKB-KW"/>
</dbReference>
<keyword evidence="2" id="KW-0004">4Fe-4S</keyword>
<evidence type="ECO:0000256" key="7">
    <source>
        <dbReference type="ARBA" id="ARBA00023014"/>
    </source>
</evidence>
<evidence type="ECO:0000256" key="9">
    <source>
        <dbReference type="ARBA" id="ARBA00023295"/>
    </source>
</evidence>
<evidence type="ECO:0000313" key="17">
    <source>
        <dbReference type="Proteomes" id="UP000460112"/>
    </source>
</evidence>
<dbReference type="GO" id="GO:0046872">
    <property type="term" value="F:metal ion binding"/>
    <property type="evidence" value="ECO:0007669"/>
    <property type="project" value="UniProtKB-KW"/>
</dbReference>
<comment type="catalytic activity">
    <reaction evidence="10">
        <text>2'-deoxyribonucleotide-(2'-deoxyribose 5'-phosphate)-2'-deoxyribonucleotide-DNA = a 3'-end 2'-deoxyribonucleotide-(2,3-dehydro-2,3-deoxyribose 5'-phosphate)-DNA + a 5'-end 5'-phospho-2'-deoxyribonucleoside-DNA + H(+)</text>
        <dbReference type="Rhea" id="RHEA:66592"/>
        <dbReference type="Rhea" id="RHEA-COMP:13180"/>
        <dbReference type="Rhea" id="RHEA-COMP:16897"/>
        <dbReference type="Rhea" id="RHEA-COMP:17067"/>
        <dbReference type="ChEBI" id="CHEBI:15378"/>
        <dbReference type="ChEBI" id="CHEBI:136412"/>
        <dbReference type="ChEBI" id="CHEBI:157695"/>
        <dbReference type="ChEBI" id="CHEBI:167181"/>
        <dbReference type="EC" id="4.2.99.18"/>
    </reaction>
</comment>
<proteinExistence type="inferred from homology"/>
<keyword evidence="3" id="KW-0479">Metal-binding</keyword>
<dbReference type="GO" id="GO:0006285">
    <property type="term" value="P:base-excision repair, AP site formation"/>
    <property type="evidence" value="ECO:0007669"/>
    <property type="project" value="TreeGrafter"/>
</dbReference>
<evidence type="ECO:0000256" key="10">
    <source>
        <dbReference type="HAMAP-Rule" id="MF_00942"/>
    </source>
</evidence>
<dbReference type="SUPFAM" id="SSF48150">
    <property type="entry name" value="DNA-glycosylase"/>
    <property type="match status" value="1"/>
</dbReference>
<dbReference type="HAMAP" id="MF_00942">
    <property type="entry name" value="Nth"/>
    <property type="match status" value="1"/>
</dbReference>
<dbReference type="AlphaFoldDB" id="A0A133PHV6"/>
<evidence type="ECO:0000313" key="15">
    <source>
        <dbReference type="Proteomes" id="UP000250668"/>
    </source>
</evidence>
<dbReference type="Proteomes" id="UP000460112">
    <property type="component" value="Unassembled WGS sequence"/>
</dbReference>
<evidence type="ECO:0000256" key="4">
    <source>
        <dbReference type="ARBA" id="ARBA00022763"/>
    </source>
</evidence>
<dbReference type="Proteomes" id="UP000250668">
    <property type="component" value="Unassembled WGS sequence"/>
</dbReference>
<organism evidence="13 17">
    <name type="scientific">Lactobacillus gasseri</name>
    <dbReference type="NCBI Taxonomy" id="1596"/>
    <lineage>
        <taxon>Bacteria</taxon>
        <taxon>Bacillati</taxon>
        <taxon>Bacillota</taxon>
        <taxon>Bacilli</taxon>
        <taxon>Lactobacillales</taxon>
        <taxon>Lactobacillaceae</taxon>
        <taxon>Lactobacillus</taxon>
    </lineage>
</organism>
<dbReference type="PANTHER" id="PTHR10359:SF18">
    <property type="entry name" value="ENDONUCLEASE III"/>
    <property type="match status" value="1"/>
</dbReference>
<keyword evidence="16" id="KW-1185">Reference proteome</keyword>
<dbReference type="Pfam" id="PF00633">
    <property type="entry name" value="HHH"/>
    <property type="match status" value="1"/>
</dbReference>
<reference evidence="12 15" key="1">
    <citation type="journal article" date="2018" name="Int. J. Syst. Evol. Microbiol.">
        <title>Lactobacillus paragasseri sp. nov., a sister taxon of Lactobacillus gasseri, based on whole-genome sequence analyses.</title>
        <authorList>
            <person name="Tanizawa Y."/>
            <person name="Tada I."/>
            <person name="Kobayashi H."/>
            <person name="Endo A."/>
            <person name="Maeno S."/>
            <person name="Toyoda A."/>
            <person name="Arita M."/>
            <person name="Nakamura Y."/>
            <person name="Sakamoto M."/>
            <person name="Ohkuma M."/>
            <person name="Tohno M."/>
        </authorList>
    </citation>
    <scope>NUCLEOTIDE SEQUENCE [LARGE SCALE GENOMIC DNA]</scope>
    <source>
        <strain evidence="12 15">JCM 1025</strain>
    </source>
</reference>
<evidence type="ECO:0000313" key="12">
    <source>
        <dbReference type="EMBL" id="GBA95400.1"/>
    </source>
</evidence>
<comment type="caution">
    <text evidence="13">The sequence shown here is derived from an EMBL/GenBank/DDBJ whole genome shotgun (WGS) entry which is preliminary data.</text>
</comment>
<keyword evidence="6" id="KW-0408">Iron</keyword>
<keyword evidence="4 10" id="KW-0227">DNA damage</keyword>
<keyword evidence="10 14" id="KW-0456">Lyase</keyword>
<comment type="similarity">
    <text evidence="1 10">Belongs to the Nth/MutY family.</text>
</comment>
<dbReference type="EMBL" id="BEXJ01000001">
    <property type="protein sequence ID" value="GBA95400.1"/>
    <property type="molecule type" value="Genomic_DNA"/>
</dbReference>
<sequence>MEKLLSDEEARLVLKRILSLYPDAKGELHWDTKFHLLCAVLMSAQTTDKMVNKTTPKFFSDYPDSASLAQASIKDIEAHIHTIGLYRTKAKHLKETAQIITDKFNGEIPKDKKTLMTLPGVGEKTANVVLAEGFKIPAIAVDTHVSRISKRFKIVGEKATPHEVEQRLEELLPKEEWIRTHHAMILFGRYTMPARTKDQDPYSFLPPLK</sequence>
<keyword evidence="7" id="KW-0411">Iron-sulfur</keyword>
<evidence type="ECO:0000259" key="11">
    <source>
        <dbReference type="SMART" id="SM00478"/>
    </source>
</evidence>
<comment type="cofactor">
    <cofactor evidence="10">
        <name>[4Fe-4S] cluster</name>
        <dbReference type="ChEBI" id="CHEBI:49883"/>
    </cofactor>
    <text evidence="10">Binds 1 [4Fe-4S] cluster.</text>
</comment>
<keyword evidence="13" id="KW-0540">Nuclease</keyword>
<evidence type="ECO:0000256" key="6">
    <source>
        <dbReference type="ARBA" id="ARBA00023004"/>
    </source>
</evidence>
<dbReference type="GO" id="GO:0019104">
    <property type="term" value="F:DNA N-glycosylase activity"/>
    <property type="evidence" value="ECO:0007669"/>
    <property type="project" value="UniProtKB-UniRule"/>
</dbReference>
<dbReference type="STRING" id="324831.LGAS_1026"/>
<keyword evidence="10" id="KW-0238">DNA-binding</keyword>
<dbReference type="NCBIfam" id="TIGR01083">
    <property type="entry name" value="nth"/>
    <property type="match status" value="1"/>
</dbReference>
<dbReference type="SMART" id="SM00478">
    <property type="entry name" value="ENDO3c"/>
    <property type="match status" value="1"/>
</dbReference>
<dbReference type="InterPro" id="IPR003265">
    <property type="entry name" value="HhH-GPD_domain"/>
</dbReference>
<dbReference type="EC" id="4.2.99.18" evidence="10"/>
<evidence type="ECO:0000256" key="5">
    <source>
        <dbReference type="ARBA" id="ARBA00022801"/>
    </source>
</evidence>
<evidence type="ECO:0000313" key="16">
    <source>
        <dbReference type="Proteomes" id="UP000316012"/>
    </source>
</evidence>
<dbReference type="Gene3D" id="1.10.1670.10">
    <property type="entry name" value="Helix-hairpin-Helix base-excision DNA repair enzymes (C-terminal)"/>
    <property type="match status" value="1"/>
</dbReference>
<accession>A0A133PHV6</accession>
<name>A0A133PHV6_LACGS</name>
<gene>
    <name evidence="10 13" type="primary">nth</name>
    <name evidence="14" type="synonym">nth_2</name>
    <name evidence="13" type="ORF">F8244_02660</name>
    <name evidence="14" type="ORF">FIPPAONL_01211</name>
    <name evidence="12" type="ORF">LJCM1025_04740</name>
</gene>
<protein>
    <recommendedName>
        <fullName evidence="10">Endonuclease III</fullName>
        <ecNumber evidence="10">4.2.99.18</ecNumber>
    </recommendedName>
    <alternativeName>
        <fullName evidence="10">DNA-(apurinic or apyrimidinic site) lyase</fullName>
    </alternativeName>
</protein>
<dbReference type="PIRSF" id="PIRSF001435">
    <property type="entry name" value="Nth"/>
    <property type="match status" value="1"/>
</dbReference>
<dbReference type="InterPro" id="IPR000445">
    <property type="entry name" value="HhH_motif"/>
</dbReference>
<dbReference type="eggNOG" id="COG0177">
    <property type="taxonomic scope" value="Bacteria"/>
</dbReference>
<dbReference type="Proteomes" id="UP000316012">
    <property type="component" value="Unassembled WGS sequence"/>
</dbReference>
<dbReference type="InterPro" id="IPR011257">
    <property type="entry name" value="DNA_glycosylase"/>
</dbReference>
<evidence type="ECO:0000256" key="1">
    <source>
        <dbReference type="ARBA" id="ARBA00008343"/>
    </source>
</evidence>
<comment type="caution">
    <text evidence="10">Lacks conserved residue(s) required for the propagation of feature annotation.</text>
</comment>
<dbReference type="InterPro" id="IPR004036">
    <property type="entry name" value="Endonuclease-III-like_CS2"/>
</dbReference>
<dbReference type="PANTHER" id="PTHR10359">
    <property type="entry name" value="A/G-SPECIFIC ADENINE GLYCOSYLASE/ENDONUCLEASE III"/>
    <property type="match status" value="1"/>
</dbReference>
<keyword evidence="5 10" id="KW-0378">Hydrolase</keyword>
<dbReference type="GO" id="GO:0140078">
    <property type="term" value="F:class I DNA-(apurinic or apyrimidinic site) endonuclease activity"/>
    <property type="evidence" value="ECO:0007669"/>
    <property type="project" value="UniProtKB-EC"/>
</dbReference>
<comment type="function">
    <text evidence="10">DNA repair enzyme that has both DNA N-glycosylase activity and AP-lyase activity. The DNA N-glycosylase activity releases various damaged pyrimidines from DNA by cleaving the N-glycosidic bond, leaving an AP (apurinic/apyrimidinic) site. The AP-lyase activity cleaves the phosphodiester bond 3' to the AP site by a beta-elimination, leaving a 3'-terminal unsaturated sugar and a product with a terminal 5'-phosphate.</text>
</comment>
<evidence type="ECO:0000256" key="2">
    <source>
        <dbReference type="ARBA" id="ARBA00022485"/>
    </source>
</evidence>
<dbReference type="Pfam" id="PF00730">
    <property type="entry name" value="HhH-GPD"/>
    <property type="match status" value="1"/>
</dbReference>
<dbReference type="CDD" id="cd00056">
    <property type="entry name" value="ENDO3c"/>
    <property type="match status" value="1"/>
</dbReference>
<dbReference type="EMBL" id="WBOA01000001">
    <property type="protein sequence ID" value="KAB1951423.1"/>
    <property type="molecule type" value="Genomic_DNA"/>
</dbReference>
<feature type="domain" description="HhH-GPD" evidence="11">
    <location>
        <begin position="42"/>
        <end position="190"/>
    </location>
</feature>
<dbReference type="InterPro" id="IPR005759">
    <property type="entry name" value="Nth"/>
</dbReference>
<dbReference type="RefSeq" id="WP_003647278.1">
    <property type="nucleotide sequence ID" value="NZ_BEXJ01000001.1"/>
</dbReference>
<keyword evidence="9 10" id="KW-0326">Glycosidase</keyword>
<dbReference type="PROSITE" id="PS01155">
    <property type="entry name" value="ENDONUCLEASE_III_2"/>
    <property type="match status" value="1"/>
</dbReference>
<evidence type="ECO:0000256" key="8">
    <source>
        <dbReference type="ARBA" id="ARBA00023204"/>
    </source>
</evidence>
<evidence type="ECO:0000313" key="13">
    <source>
        <dbReference type="EMBL" id="KAB1951423.1"/>
    </source>
</evidence>
<dbReference type="InterPro" id="IPR023170">
    <property type="entry name" value="HhH_base_excis_C"/>
</dbReference>
<evidence type="ECO:0000313" key="14">
    <source>
        <dbReference type="EMBL" id="TQW15148.1"/>
    </source>
</evidence>